<sequence>MTPKAWLFDVDGTLLDSVTGTSLRPLARELLAGLRERGIPVLLWSAGGDDYAWRRARQAGIAEFVTAAHVKAGRDGRGHWVLPHLPPEHIPAVLVDDQPHEVPPVGEVIGVPPYVGPNPRDTALAALLDELERNR</sequence>
<dbReference type="SUPFAM" id="SSF56784">
    <property type="entry name" value="HAD-like"/>
    <property type="match status" value="1"/>
</dbReference>
<organism evidence="1 2">
    <name type="scientific">Thermomonospora echinospora</name>
    <dbReference type="NCBI Taxonomy" id="1992"/>
    <lineage>
        <taxon>Bacteria</taxon>
        <taxon>Bacillati</taxon>
        <taxon>Actinomycetota</taxon>
        <taxon>Actinomycetes</taxon>
        <taxon>Streptosporangiales</taxon>
        <taxon>Thermomonosporaceae</taxon>
        <taxon>Thermomonospora</taxon>
    </lineage>
</organism>
<name>A0A1H6DTK8_9ACTN</name>
<evidence type="ECO:0000313" key="1">
    <source>
        <dbReference type="EMBL" id="SEG88608.1"/>
    </source>
</evidence>
<dbReference type="AlphaFoldDB" id="A0A1H6DTK8"/>
<dbReference type="Gene3D" id="3.40.50.1000">
    <property type="entry name" value="HAD superfamily/HAD-like"/>
    <property type="match status" value="1"/>
</dbReference>
<dbReference type="CDD" id="cd01427">
    <property type="entry name" value="HAD_like"/>
    <property type="match status" value="1"/>
</dbReference>
<dbReference type="InterPro" id="IPR036412">
    <property type="entry name" value="HAD-like_sf"/>
</dbReference>
<evidence type="ECO:0000313" key="2">
    <source>
        <dbReference type="Proteomes" id="UP000236723"/>
    </source>
</evidence>
<proteinExistence type="predicted"/>
<dbReference type="Proteomes" id="UP000236723">
    <property type="component" value="Unassembled WGS sequence"/>
</dbReference>
<keyword evidence="2" id="KW-1185">Reference proteome</keyword>
<reference evidence="2" key="1">
    <citation type="submission" date="2016-10" db="EMBL/GenBank/DDBJ databases">
        <authorList>
            <person name="Varghese N."/>
            <person name="Submissions S."/>
        </authorList>
    </citation>
    <scope>NUCLEOTIDE SEQUENCE [LARGE SCALE GENOMIC DNA]</scope>
    <source>
        <strain evidence="2">DSM 43163</strain>
    </source>
</reference>
<accession>A0A1H6DTK8</accession>
<dbReference type="EMBL" id="FNVO01000022">
    <property type="protein sequence ID" value="SEG88608.1"/>
    <property type="molecule type" value="Genomic_DNA"/>
</dbReference>
<protein>
    <submittedName>
        <fullName evidence="1">Uncharacterized protein</fullName>
    </submittedName>
</protein>
<dbReference type="InterPro" id="IPR023214">
    <property type="entry name" value="HAD_sf"/>
</dbReference>
<dbReference type="OrthoDB" id="5194637at2"/>
<gene>
    <name evidence="1" type="ORF">SAMN04489712_12242</name>
</gene>
<dbReference type="RefSeq" id="WP_103943496.1">
    <property type="nucleotide sequence ID" value="NZ_FNVO01000022.1"/>
</dbReference>